<protein>
    <submittedName>
        <fullName evidence="2">Uncharacterized protein</fullName>
    </submittedName>
</protein>
<evidence type="ECO:0000313" key="1">
    <source>
        <dbReference type="EMBL" id="EGF99684.1"/>
    </source>
</evidence>
<dbReference type="RefSeq" id="XP_007417015.1">
    <property type="nucleotide sequence ID" value="XM_007416953.1"/>
</dbReference>
<dbReference type="KEGG" id="mlr:MELLADRAFT_110287"/>
<organism evidence="3">
    <name type="scientific">Melampsora larici-populina (strain 98AG31 / pathotype 3-4-7)</name>
    <name type="common">Poplar leaf rust fungus</name>
    <dbReference type="NCBI Taxonomy" id="747676"/>
    <lineage>
        <taxon>Eukaryota</taxon>
        <taxon>Fungi</taxon>
        <taxon>Dikarya</taxon>
        <taxon>Basidiomycota</taxon>
        <taxon>Pucciniomycotina</taxon>
        <taxon>Pucciniomycetes</taxon>
        <taxon>Pucciniales</taxon>
        <taxon>Melampsoraceae</taxon>
        <taxon>Melampsora</taxon>
    </lineage>
</organism>
<proteinExistence type="predicted"/>
<accession>F4RZA1</accession>
<dbReference type="GeneID" id="18924676"/>
<dbReference type="RefSeq" id="XP_007414445.1">
    <property type="nucleotide sequence ID" value="XM_007414383.1"/>
</dbReference>
<dbReference type="EMBL" id="GL883132">
    <property type="protein sequence ID" value="EGG02188.1"/>
    <property type="molecule type" value="Genomic_DNA"/>
</dbReference>
<dbReference type="HOGENOM" id="CLU_1768517_0_0_1"/>
<evidence type="ECO:0000313" key="3">
    <source>
        <dbReference type="Proteomes" id="UP000001072"/>
    </source>
</evidence>
<keyword evidence="3" id="KW-1185">Reference proteome</keyword>
<reference evidence="2" key="2">
    <citation type="submission" date="2011-04" db="EMBL/GenBank/DDBJ databases">
        <title>Obligate Biotrophy Features Unraveled by the Genomic Analysis of the Rust Fungi, Melampsora larici-populina and Puccinia graminis f. sp. tritici.</title>
        <authorList>
            <consortium name="US DOE Joint Genome Institute (JGI-PGF)"/>
            <person name="Duplessis S."/>
            <person name="Cuomo C."/>
            <person name="Lin Y.-C."/>
            <person name="Aerts A."/>
            <person name="Tisserant E."/>
            <person name="Veneault-Fourrey C."/>
            <person name="Joly D."/>
            <person name="Hacquard S."/>
            <person name="Amselem J."/>
            <person name="Cantarel B."/>
            <person name="Readman C."/>
            <person name="Coutinho P."/>
            <person name="Feau N."/>
            <person name="Field M."/>
            <person name="Frey P."/>
            <person name="Gelhaye E."/>
            <person name="Goldberg J."/>
            <person name="Grabherr M."/>
            <person name="Kodira C."/>
            <person name="Kohler A."/>
            <person name="Kues U."/>
            <person name="Lindquist E."/>
            <person name="Lucas S."/>
            <person name="Mago R."/>
            <person name="Mauceli E."/>
            <person name="Morin E."/>
            <person name="Murat C."/>
            <person name="Pangilinan J."/>
            <person name="Park R."/>
            <person name="Pearson M."/>
            <person name="Quesneville H."/>
            <person name="Rouhier N."/>
            <person name="Sakthikumar S."/>
            <person name="Salamov A."/>
            <person name="Schmutz J."/>
            <person name="Selles B."/>
            <person name="Shapiro H."/>
            <person name="Tangay P."/>
            <person name="Tuskan G."/>
            <person name="Henrissat B."/>
            <person name="Van de Peer Y."/>
            <person name="Rouze P."/>
            <person name="Schein J."/>
            <person name="Ellis J."/>
            <person name="Dodds P."/>
            <person name="Zhong S."/>
            <person name="Hamelin R."/>
            <person name="Grigoriev I."/>
            <person name="Szabo L."/>
            <person name="Martin F."/>
        </authorList>
    </citation>
    <scope>NUCLEOTIDE SEQUENCE</scope>
    <source>
        <strain evidence="2">98AG31</strain>
    </source>
</reference>
<dbReference type="GeneID" id="18924029"/>
<dbReference type="VEuPathDB" id="FungiDB:MELLADRAFT_112428"/>
<reference evidence="3" key="1">
    <citation type="journal article" date="2011" name="Proc. Natl. Acad. Sci. U.S.A.">
        <title>Obligate biotrophy features unraveled by the genomic analysis of rust fungi.</title>
        <authorList>
            <person name="Duplessis S."/>
            <person name="Cuomo C.A."/>
            <person name="Lin Y.-C."/>
            <person name="Aerts A."/>
            <person name="Tisserant E."/>
            <person name="Veneault-Fourrey C."/>
            <person name="Joly D.L."/>
            <person name="Hacquard S."/>
            <person name="Amselem J."/>
            <person name="Cantarel B.L."/>
            <person name="Chiu R."/>
            <person name="Coutinho P.M."/>
            <person name="Feau N."/>
            <person name="Field M."/>
            <person name="Frey P."/>
            <person name="Gelhaye E."/>
            <person name="Goldberg J."/>
            <person name="Grabherr M.G."/>
            <person name="Kodira C.D."/>
            <person name="Kohler A."/>
            <person name="Kuees U."/>
            <person name="Lindquist E.A."/>
            <person name="Lucas S.M."/>
            <person name="Mago R."/>
            <person name="Mauceli E."/>
            <person name="Morin E."/>
            <person name="Murat C."/>
            <person name="Pangilinan J.L."/>
            <person name="Park R."/>
            <person name="Pearson M."/>
            <person name="Quesneville H."/>
            <person name="Rouhier N."/>
            <person name="Sakthikumar S."/>
            <person name="Salamov A.A."/>
            <person name="Schmutz J."/>
            <person name="Selles B."/>
            <person name="Shapiro H."/>
            <person name="Tanguay P."/>
            <person name="Tuskan G.A."/>
            <person name="Henrissat B."/>
            <person name="Van de Peer Y."/>
            <person name="Rouze P."/>
            <person name="Ellis J.G."/>
            <person name="Dodds P.N."/>
            <person name="Schein J.E."/>
            <person name="Zhong S."/>
            <person name="Hamelin R.C."/>
            <person name="Grigoriev I.V."/>
            <person name="Szabo L.J."/>
            <person name="Martin F."/>
        </authorList>
    </citation>
    <scope>NUCLEOTIDE SEQUENCE [LARGE SCALE GENOMIC DNA]</scope>
    <source>
        <strain evidence="3">98AG31 / pathotype 3-4-7</strain>
    </source>
</reference>
<dbReference type="AlphaFoldDB" id="F4RZA1"/>
<dbReference type="EMBL" id="GL883155">
    <property type="protein sequence ID" value="EGF99684.1"/>
    <property type="molecule type" value="Genomic_DNA"/>
</dbReference>
<evidence type="ECO:0000313" key="2">
    <source>
        <dbReference type="EMBL" id="EGG02188.1"/>
    </source>
</evidence>
<sequence length="147" mass="16199">MAPSQSLPLEVVELIIHFLYVNSTSTAKESLNSADQTFLDQSSIKQLLSLRLLGEPWAAAVPKFVESSLYLTKPLCDNNKAYWEAVLNSAGGPHLKEAINLKTFILITGDGDPIKDPEVAKVFEAHGISCHFRSEISHTDILAFMKN</sequence>
<name>F4RZA1_MELLP</name>
<dbReference type="Proteomes" id="UP000001072">
    <property type="component" value="Unassembled WGS sequence"/>
</dbReference>
<dbReference type="VEuPathDB" id="FungiDB:MELLADRAFT_110287"/>
<gene>
    <name evidence="2" type="ORF">MELLADRAFT_110287</name>
    <name evidence="1" type="ORF">MELLADRAFT_112428</name>
</gene>
<dbReference type="KEGG" id="mlr:MELLADRAFT_112428"/>